<sequence>MSTPFYMLVTSLPRMPADFKIENLPISRLQLEKRFRLLPEEQLNLLYAIENVSWKSWYSPDQSVEDTKVQYQALHTQSSDLIQNLLRWFLDFRSILAAIRMRNARQNRPENPEQYWIGRWRKRLDNQWDVLDFGLKNVYPWLPEISMEISKNNTVAVEEFVLNEVWNYLAKIETGHYFDFEALVIYLLRWNVINYWSGFRSNNLLDEVEQLIQRVETELDEKNKRIKDQL</sequence>
<name>A0A364LN09_9GAMM</name>
<dbReference type="EMBL" id="MVJN01000001">
    <property type="protein sequence ID" value="RAP38442.1"/>
    <property type="molecule type" value="Genomic_DNA"/>
</dbReference>
<dbReference type="RefSeq" id="WP_112218083.1">
    <property type="nucleotide sequence ID" value="NZ_MVJN01000001.1"/>
</dbReference>
<gene>
    <name evidence="1" type="ORF">B1207_00700</name>
</gene>
<dbReference type="AlphaFoldDB" id="A0A364LN09"/>
<accession>A0A364LN09</accession>
<evidence type="ECO:0000313" key="2">
    <source>
        <dbReference type="Proteomes" id="UP000249458"/>
    </source>
</evidence>
<evidence type="ECO:0008006" key="3">
    <source>
        <dbReference type="Google" id="ProtNLM"/>
    </source>
</evidence>
<dbReference type="Proteomes" id="UP000249458">
    <property type="component" value="Unassembled WGS sequence"/>
</dbReference>
<organism evidence="1 2">
    <name type="scientific">Legionella quinlivanii</name>
    <dbReference type="NCBI Taxonomy" id="45073"/>
    <lineage>
        <taxon>Bacteria</taxon>
        <taxon>Pseudomonadati</taxon>
        <taxon>Pseudomonadota</taxon>
        <taxon>Gammaproteobacteria</taxon>
        <taxon>Legionellales</taxon>
        <taxon>Legionellaceae</taxon>
        <taxon>Legionella</taxon>
    </lineage>
</organism>
<comment type="caution">
    <text evidence="1">The sequence shown here is derived from an EMBL/GenBank/DDBJ whole genome shotgun (WGS) entry which is preliminary data.</text>
</comment>
<evidence type="ECO:0000313" key="1">
    <source>
        <dbReference type="EMBL" id="RAP38442.1"/>
    </source>
</evidence>
<protein>
    <recommendedName>
        <fullName evidence="3">V-type ATP synthase subunit A</fullName>
    </recommendedName>
</protein>
<proteinExistence type="predicted"/>
<reference evidence="1 2" key="1">
    <citation type="submission" date="2017-02" db="EMBL/GenBank/DDBJ databases">
        <title>Legionella quilivanii strain from human: case report and whole genome sequencing analysis.</title>
        <authorList>
            <person name="Lalancette C."/>
            <person name="Leduc J.-M."/>
            <person name="Levesque S."/>
            <person name="Fournier E."/>
            <person name="Saoud J."/>
            <person name="Faucher S.P."/>
            <person name="Bernard K."/>
            <person name="Martineau C."/>
            <person name="Longtin J."/>
        </authorList>
    </citation>
    <scope>NUCLEOTIDE SEQUENCE [LARGE SCALE GENOMIC DNA]</scope>
    <source>
        <strain evidence="1 2">ID143958</strain>
    </source>
</reference>